<dbReference type="Proteomes" id="UP000028725">
    <property type="component" value="Unassembled WGS sequence"/>
</dbReference>
<feature type="region of interest" description="Disordered" evidence="1">
    <location>
        <begin position="1"/>
        <end position="23"/>
    </location>
</feature>
<dbReference type="PANTHER" id="PTHR38595">
    <property type="entry name" value="CYTOPLASMIC PROTEIN-RELATED"/>
    <property type="match status" value="1"/>
</dbReference>
<dbReference type="NCBIfam" id="TIGR03357">
    <property type="entry name" value="VI_zyme"/>
    <property type="match status" value="1"/>
</dbReference>
<dbReference type="OrthoDB" id="119583at2"/>
<comment type="caution">
    <text evidence="3">The sequence shown here is derived from an EMBL/GenBank/DDBJ whole genome shotgun (WGS) entry which is preliminary data.</text>
</comment>
<reference evidence="3 4" key="1">
    <citation type="submission" date="2014-04" db="EMBL/GenBank/DDBJ databases">
        <title>Genome assembly of Hyalangium minutum DSM 14724.</title>
        <authorList>
            <person name="Sharma G."/>
            <person name="Subramanian S."/>
        </authorList>
    </citation>
    <scope>NUCLEOTIDE SEQUENCE [LARGE SCALE GENOMIC DNA]</scope>
    <source>
        <strain evidence="3 4">DSM 14724</strain>
    </source>
</reference>
<dbReference type="RefSeq" id="WP_044185726.1">
    <property type="nucleotide sequence ID" value="NZ_JMCB01000003.1"/>
</dbReference>
<dbReference type="PATRIC" id="fig|394096.3.peg.2067"/>
<protein>
    <recommendedName>
        <fullName evidence="2">IraD/Gp25-like domain-containing protein</fullName>
    </recommendedName>
</protein>
<evidence type="ECO:0000256" key="1">
    <source>
        <dbReference type="SAM" id="MobiDB-lite"/>
    </source>
</evidence>
<organism evidence="3 4">
    <name type="scientific">Hyalangium minutum</name>
    <dbReference type="NCBI Taxonomy" id="394096"/>
    <lineage>
        <taxon>Bacteria</taxon>
        <taxon>Pseudomonadati</taxon>
        <taxon>Myxococcota</taxon>
        <taxon>Myxococcia</taxon>
        <taxon>Myxococcales</taxon>
        <taxon>Cystobacterineae</taxon>
        <taxon>Archangiaceae</taxon>
        <taxon>Hyalangium</taxon>
    </lineage>
</organism>
<evidence type="ECO:0000313" key="4">
    <source>
        <dbReference type="Proteomes" id="UP000028725"/>
    </source>
</evidence>
<dbReference type="AlphaFoldDB" id="A0A085WS83"/>
<keyword evidence="4" id="KW-1185">Reference proteome</keyword>
<accession>A0A085WS83</accession>
<dbReference type="STRING" id="394096.DB31_5588"/>
<dbReference type="InterPro" id="IPR007048">
    <property type="entry name" value="IraD/Gp25-like"/>
</dbReference>
<dbReference type="Gene3D" id="3.10.450.40">
    <property type="match status" value="1"/>
</dbReference>
<dbReference type="SUPFAM" id="SSF160719">
    <property type="entry name" value="gpW/gp25-like"/>
    <property type="match status" value="1"/>
</dbReference>
<dbReference type="InterPro" id="IPR053176">
    <property type="entry name" value="T6SS_TssE1-like"/>
</dbReference>
<proteinExistence type="predicted"/>
<name>A0A085WS83_9BACT</name>
<gene>
    <name evidence="3" type="ORF">DB31_5588</name>
</gene>
<dbReference type="InterPro" id="IPR017737">
    <property type="entry name" value="TssE1-like"/>
</dbReference>
<dbReference type="PANTHER" id="PTHR38595:SF2">
    <property type="entry name" value="TYPE VI SECRETION SYSTEM BASEPLATE SUBUNIT TSSE"/>
    <property type="match status" value="1"/>
</dbReference>
<evidence type="ECO:0000259" key="2">
    <source>
        <dbReference type="Pfam" id="PF04965"/>
    </source>
</evidence>
<dbReference type="Pfam" id="PF04965">
    <property type="entry name" value="GPW_gp25"/>
    <property type="match status" value="1"/>
</dbReference>
<dbReference type="EMBL" id="JMCB01000003">
    <property type="protein sequence ID" value="KFE70546.1"/>
    <property type="molecule type" value="Genomic_DNA"/>
</dbReference>
<evidence type="ECO:0000313" key="3">
    <source>
        <dbReference type="EMBL" id="KFE70546.1"/>
    </source>
</evidence>
<feature type="domain" description="IraD/Gp25-like" evidence="2">
    <location>
        <begin position="23"/>
        <end position="105"/>
    </location>
</feature>
<sequence>MAGRGLLSRIESEEGTSSRSQDASASIVEHLRVLLNTRKGDSATVPGFGVVDFTDLVHTFPSAIQTLQAAIRATVLEYEPRLRNVSVRHVPDEDPLVLRFEISAQPADRSARGVLRFRTQMSPGGKVEVW</sequence>